<organism evidence="1 2">
    <name type="scientific">Candidatus Magnetobacterium bavaricum</name>
    <dbReference type="NCBI Taxonomy" id="29290"/>
    <lineage>
        <taxon>Bacteria</taxon>
        <taxon>Pseudomonadati</taxon>
        <taxon>Nitrospirota</taxon>
        <taxon>Thermodesulfovibrionia</taxon>
        <taxon>Thermodesulfovibrionales</taxon>
        <taxon>Candidatus Magnetobacteriaceae</taxon>
        <taxon>Candidatus Magnetobacterium</taxon>
    </lineage>
</organism>
<dbReference type="AlphaFoldDB" id="A0A0F3GPQ6"/>
<gene>
    <name evidence="1" type="ORF">MBAV_003847</name>
</gene>
<dbReference type="SUPFAM" id="SSF55781">
    <property type="entry name" value="GAF domain-like"/>
    <property type="match status" value="1"/>
</dbReference>
<comment type="caution">
    <text evidence="1">The sequence shown here is derived from an EMBL/GenBank/DDBJ whole genome shotgun (WGS) entry which is preliminary data.</text>
</comment>
<accession>A0A0F3GPQ6</accession>
<keyword evidence="1" id="KW-0418">Kinase</keyword>
<name>A0A0F3GPQ6_9BACT</name>
<protein>
    <submittedName>
        <fullName evidence="1">Sensory histidine protein kinase</fullName>
    </submittedName>
</protein>
<dbReference type="EMBL" id="LACI01001669">
    <property type="protein sequence ID" value="KJU83959.1"/>
    <property type="molecule type" value="Genomic_DNA"/>
</dbReference>
<reference evidence="1 2" key="1">
    <citation type="submission" date="2015-02" db="EMBL/GenBank/DDBJ databases">
        <title>Single-cell genomics of uncultivated deep-branching MTB reveals a conserved set of magnetosome genes.</title>
        <authorList>
            <person name="Kolinko S."/>
            <person name="Richter M."/>
            <person name="Glockner F.O."/>
            <person name="Brachmann A."/>
            <person name="Schuler D."/>
        </authorList>
    </citation>
    <scope>NUCLEOTIDE SEQUENCE [LARGE SCALE GENOMIC DNA]</scope>
    <source>
        <strain evidence="1">TM-1</strain>
    </source>
</reference>
<proteinExistence type="predicted"/>
<sequence length="87" mass="9929">LTIKEFLDLALDVLFSHPTFATKQACCVFLYDETKSVYKMTAMKKFPDELLETCKEIKAGWCICGLAASRKELVYKDCVDSEHLRSV</sequence>
<evidence type="ECO:0000313" key="1">
    <source>
        <dbReference type="EMBL" id="KJU83959.1"/>
    </source>
</evidence>
<evidence type="ECO:0000313" key="2">
    <source>
        <dbReference type="Proteomes" id="UP000033423"/>
    </source>
</evidence>
<feature type="non-terminal residue" evidence="1">
    <location>
        <position position="1"/>
    </location>
</feature>
<keyword evidence="2" id="KW-1185">Reference proteome</keyword>
<dbReference type="Proteomes" id="UP000033423">
    <property type="component" value="Unassembled WGS sequence"/>
</dbReference>
<keyword evidence="1" id="KW-0808">Transferase</keyword>
<dbReference type="GO" id="GO:0016301">
    <property type="term" value="F:kinase activity"/>
    <property type="evidence" value="ECO:0007669"/>
    <property type="project" value="UniProtKB-KW"/>
</dbReference>